<dbReference type="GO" id="GO:0003677">
    <property type="term" value="F:DNA binding"/>
    <property type="evidence" value="ECO:0007669"/>
    <property type="project" value="UniProtKB-KW"/>
</dbReference>
<dbReference type="CDD" id="cd01392">
    <property type="entry name" value="HTH_LacI"/>
    <property type="match status" value="1"/>
</dbReference>
<keyword evidence="3" id="KW-0804">Transcription</keyword>
<dbReference type="Gene3D" id="1.10.260.40">
    <property type="entry name" value="lambda repressor-like DNA-binding domains"/>
    <property type="match status" value="1"/>
</dbReference>
<dbReference type="SMART" id="SM00354">
    <property type="entry name" value="HTH_LACI"/>
    <property type="match status" value="1"/>
</dbReference>
<dbReference type="SUPFAM" id="SSF47413">
    <property type="entry name" value="lambda repressor-like DNA-binding domains"/>
    <property type="match status" value="1"/>
</dbReference>
<dbReference type="CDD" id="cd06267">
    <property type="entry name" value="PBP1_LacI_sugar_binding-like"/>
    <property type="match status" value="1"/>
</dbReference>
<dbReference type="SUPFAM" id="SSF53822">
    <property type="entry name" value="Periplasmic binding protein-like I"/>
    <property type="match status" value="1"/>
</dbReference>
<dbReference type="PANTHER" id="PTHR30146">
    <property type="entry name" value="LACI-RELATED TRANSCRIPTIONAL REPRESSOR"/>
    <property type="match status" value="1"/>
</dbReference>
<dbReference type="InterPro" id="IPR000843">
    <property type="entry name" value="HTH_LacI"/>
</dbReference>
<evidence type="ECO:0000256" key="3">
    <source>
        <dbReference type="ARBA" id="ARBA00023163"/>
    </source>
</evidence>
<organism evidence="5 6">
    <name type="scientific">Sinorhizobium chiapasense</name>
    <dbReference type="NCBI Taxonomy" id="501572"/>
    <lineage>
        <taxon>Bacteria</taxon>
        <taxon>Pseudomonadati</taxon>
        <taxon>Pseudomonadota</taxon>
        <taxon>Alphaproteobacteria</taxon>
        <taxon>Hyphomicrobiales</taxon>
        <taxon>Rhizobiaceae</taxon>
        <taxon>Sinorhizobium/Ensifer group</taxon>
        <taxon>Sinorhizobium</taxon>
    </lineage>
</organism>
<dbReference type="InterPro" id="IPR028082">
    <property type="entry name" value="Peripla_BP_I"/>
</dbReference>
<protein>
    <submittedName>
        <fullName evidence="5">LacI family DNA-binding transcriptional regulator</fullName>
    </submittedName>
</protein>
<dbReference type="Gene3D" id="3.40.50.2300">
    <property type="match status" value="2"/>
</dbReference>
<dbReference type="InterPro" id="IPR010982">
    <property type="entry name" value="Lambda_DNA-bd_dom_sf"/>
</dbReference>
<keyword evidence="1" id="KW-0805">Transcription regulation</keyword>
<proteinExistence type="predicted"/>
<dbReference type="Pfam" id="PF13377">
    <property type="entry name" value="Peripla_BP_3"/>
    <property type="match status" value="1"/>
</dbReference>
<reference evidence="5" key="1">
    <citation type="submission" date="2023-08" db="EMBL/GenBank/DDBJ databases">
        <title>Complete genome sequence of Sinorhizobium chiapanecum ITTG S70 isolated from Acaciella angustissima nodules in Chiapas-Mexico.</title>
        <authorList>
            <person name="Rincon-Rosales R."/>
            <person name="Rogel M.A."/>
            <person name="Rincon-Medina C.I."/>
            <person name="Guerrero G."/>
            <person name="Manzano-Gomez L.A."/>
            <person name="Lopez-Lopez A."/>
            <person name="Rincon Molina F.A."/>
            <person name="Martinez-Romero E."/>
        </authorList>
    </citation>
    <scope>NUCLEOTIDE SEQUENCE</scope>
    <source>
        <strain evidence="5">ITTG S70</strain>
        <plasmid evidence="5">pSchITTGS70d</plasmid>
    </source>
</reference>
<dbReference type="InterPro" id="IPR046335">
    <property type="entry name" value="LacI/GalR-like_sensor"/>
</dbReference>
<evidence type="ECO:0000256" key="1">
    <source>
        <dbReference type="ARBA" id="ARBA00023015"/>
    </source>
</evidence>
<dbReference type="PANTHER" id="PTHR30146:SF109">
    <property type="entry name" value="HTH-TYPE TRANSCRIPTIONAL REGULATOR GALS"/>
    <property type="match status" value="1"/>
</dbReference>
<dbReference type="RefSeq" id="WP_331376817.1">
    <property type="nucleotide sequence ID" value="NZ_CP133152.1"/>
</dbReference>
<evidence type="ECO:0000313" key="5">
    <source>
        <dbReference type="EMBL" id="WVT07809.1"/>
    </source>
</evidence>
<keyword evidence="5" id="KW-0614">Plasmid</keyword>
<evidence type="ECO:0000256" key="2">
    <source>
        <dbReference type="ARBA" id="ARBA00023125"/>
    </source>
</evidence>
<dbReference type="EMBL" id="CP133152">
    <property type="protein sequence ID" value="WVT07809.1"/>
    <property type="molecule type" value="Genomic_DNA"/>
</dbReference>
<keyword evidence="2 5" id="KW-0238">DNA-binding</keyword>
<evidence type="ECO:0000313" key="6">
    <source>
        <dbReference type="Proteomes" id="UP001432360"/>
    </source>
</evidence>
<geneLocation type="plasmid" evidence="5 6">
    <name>pSchITTGS70d</name>
</geneLocation>
<name>A0ABZ2BPA0_9HYPH</name>
<dbReference type="Pfam" id="PF00356">
    <property type="entry name" value="LacI"/>
    <property type="match status" value="1"/>
</dbReference>
<gene>
    <name evidence="5" type="ORF">RB548_26975</name>
</gene>
<feature type="domain" description="HTH lacI-type" evidence="4">
    <location>
        <begin position="6"/>
        <end position="62"/>
    </location>
</feature>
<keyword evidence="6" id="KW-1185">Reference proteome</keyword>
<dbReference type="PROSITE" id="PS50932">
    <property type="entry name" value="HTH_LACI_2"/>
    <property type="match status" value="1"/>
</dbReference>
<sequence>MLKKRTTLKDIARETGVHVSTVSRALDPVERKNITEEVVKRIQAAADALGYRPNRIAAGLRTNRTMSVGVMIPDITNLIFPPILRGIESVLEPLGYASIIVNTDSDRDREIRLLDVLRDRGVDGIIHAAVLRSDPSIAKAAQDGLPVVTLNRKVEYSDIPYVISDEDAGICQMLRHLRQLGHERIAHIAGPQELSTGQLRLAAFRKAADDLSVAVDEELIVTATRFDEQEGGRCLAALLSSGKPFTAVLCANDRLALGAIEALRERGIDCPRQVSVTGFNDMPLLELIRPKLTTVRIQQHGAGRAAANILLRLMNAETPGVDIETVLPVELVVRESTAPVFDARNRRGMAGSN</sequence>
<accession>A0ABZ2BPA0</accession>
<dbReference type="Proteomes" id="UP001432360">
    <property type="component" value="Plasmid pSchITTGS70d"/>
</dbReference>
<evidence type="ECO:0000259" key="4">
    <source>
        <dbReference type="PROSITE" id="PS50932"/>
    </source>
</evidence>